<comment type="caution">
    <text evidence="3">The sequence shown here is derived from an EMBL/GenBank/DDBJ whole genome shotgun (WGS) entry which is preliminary data.</text>
</comment>
<reference evidence="4" key="1">
    <citation type="submission" date="2017-01" db="EMBL/GenBank/DDBJ databases">
        <title>Comparative genomics of anhydrobiosis in the tardigrade Hypsibius dujardini.</title>
        <authorList>
            <person name="Yoshida Y."/>
            <person name="Koutsovoulos G."/>
            <person name="Laetsch D."/>
            <person name="Stevens L."/>
            <person name="Kumar S."/>
            <person name="Horikawa D."/>
            <person name="Ishino K."/>
            <person name="Komine S."/>
            <person name="Tomita M."/>
            <person name="Blaxter M."/>
            <person name="Arakawa K."/>
        </authorList>
    </citation>
    <scope>NUCLEOTIDE SEQUENCE [LARGE SCALE GENOMIC DNA]</scope>
    <source>
        <strain evidence="4">Z151</strain>
    </source>
</reference>
<proteinExistence type="predicted"/>
<keyword evidence="2" id="KW-1133">Transmembrane helix</keyword>
<keyword evidence="2" id="KW-0812">Transmembrane</keyword>
<dbReference type="Proteomes" id="UP000192578">
    <property type="component" value="Unassembled WGS sequence"/>
</dbReference>
<evidence type="ECO:0000256" key="1">
    <source>
        <dbReference type="SAM" id="MobiDB-lite"/>
    </source>
</evidence>
<accession>A0A9X6RM89</accession>
<keyword evidence="4" id="KW-1185">Reference proteome</keyword>
<feature type="compositionally biased region" description="Basic and acidic residues" evidence="1">
    <location>
        <begin position="19"/>
        <end position="29"/>
    </location>
</feature>
<evidence type="ECO:0000313" key="3">
    <source>
        <dbReference type="EMBL" id="OWA52642.1"/>
    </source>
</evidence>
<dbReference type="AlphaFoldDB" id="A0A9X6RM89"/>
<dbReference type="EMBL" id="MTYJ01000278">
    <property type="protein sequence ID" value="OWA52642.1"/>
    <property type="molecule type" value="Genomic_DNA"/>
</dbReference>
<organism evidence="3 4">
    <name type="scientific">Hypsibius exemplaris</name>
    <name type="common">Freshwater tardigrade</name>
    <dbReference type="NCBI Taxonomy" id="2072580"/>
    <lineage>
        <taxon>Eukaryota</taxon>
        <taxon>Metazoa</taxon>
        <taxon>Ecdysozoa</taxon>
        <taxon>Tardigrada</taxon>
        <taxon>Eutardigrada</taxon>
        <taxon>Parachela</taxon>
        <taxon>Hypsibioidea</taxon>
        <taxon>Hypsibiidae</taxon>
        <taxon>Hypsibius</taxon>
    </lineage>
</organism>
<feature type="transmembrane region" description="Helical" evidence="2">
    <location>
        <begin position="61"/>
        <end position="85"/>
    </location>
</feature>
<evidence type="ECO:0000256" key="2">
    <source>
        <dbReference type="SAM" id="Phobius"/>
    </source>
</evidence>
<gene>
    <name evidence="3" type="ORF">BV898_17089</name>
</gene>
<keyword evidence="2" id="KW-0472">Membrane</keyword>
<evidence type="ECO:0000313" key="4">
    <source>
        <dbReference type="Proteomes" id="UP000192578"/>
    </source>
</evidence>
<sequence length="221" mass="24356">MKRSAVVAASDTGPQGRGKSPDRARDRGISGRGNIGNPQRRSDRSVRPSSSRDTGEETTGFCAAGYHVPVVLVSWASIMVLYLVVTLNPTVKVPEGGLNPTVKVLEGGLNPTVKVLEGGLNPTVKVSEGKRSILPSRYRRVDAQSYRQGTGGWTLNPTVKVPEGGRSILPSRYRRVFVQLSRHCMAIQVFVDPIIFLLALEKLRHAAMRLPHRFIVRFRKY</sequence>
<protein>
    <submittedName>
        <fullName evidence="3">Uncharacterized protein</fullName>
    </submittedName>
</protein>
<feature type="region of interest" description="Disordered" evidence="1">
    <location>
        <begin position="1"/>
        <end position="59"/>
    </location>
</feature>
<name>A0A9X6RM89_HYPEX</name>